<keyword evidence="9" id="KW-0732">Signal</keyword>
<proteinExistence type="inferred from homology"/>
<dbReference type="InterPro" id="IPR007863">
    <property type="entry name" value="Peptidase_M16_C"/>
</dbReference>
<evidence type="ECO:0000256" key="5">
    <source>
        <dbReference type="ARBA" id="ARBA00022801"/>
    </source>
</evidence>
<dbReference type="InterPro" id="IPR001431">
    <property type="entry name" value="Pept_M16_Zn_BS"/>
</dbReference>
<comment type="cofactor">
    <cofactor evidence="1">
        <name>Zn(2+)</name>
        <dbReference type="ChEBI" id="CHEBI:29105"/>
    </cofactor>
</comment>
<organism evidence="12 13">
    <name type="scientific">Asticcacaulis excentricus</name>
    <dbReference type="NCBI Taxonomy" id="78587"/>
    <lineage>
        <taxon>Bacteria</taxon>
        <taxon>Pseudomonadati</taxon>
        <taxon>Pseudomonadota</taxon>
        <taxon>Alphaproteobacteria</taxon>
        <taxon>Caulobacterales</taxon>
        <taxon>Caulobacteraceae</taxon>
        <taxon>Asticcacaulis</taxon>
    </lineage>
</organism>
<evidence type="ECO:0000259" key="10">
    <source>
        <dbReference type="Pfam" id="PF00675"/>
    </source>
</evidence>
<dbReference type="Proteomes" id="UP000278756">
    <property type="component" value="Chromosome 1"/>
</dbReference>
<dbReference type="InterPro" id="IPR011765">
    <property type="entry name" value="Pept_M16_N"/>
</dbReference>
<dbReference type="PROSITE" id="PS00143">
    <property type="entry name" value="INSULINASE"/>
    <property type="match status" value="1"/>
</dbReference>
<evidence type="ECO:0000256" key="8">
    <source>
        <dbReference type="RuleBase" id="RU004447"/>
    </source>
</evidence>
<evidence type="ECO:0000259" key="11">
    <source>
        <dbReference type="Pfam" id="PF05193"/>
    </source>
</evidence>
<feature type="domain" description="Peptidase M16 N-terminal" evidence="10">
    <location>
        <begin position="73"/>
        <end position="194"/>
    </location>
</feature>
<feature type="chain" id="PRO_5018035069" evidence="9">
    <location>
        <begin position="26"/>
        <end position="969"/>
    </location>
</feature>
<gene>
    <name evidence="12" type="ORF">EM6_1463</name>
</gene>
<dbReference type="PROSITE" id="PS51318">
    <property type="entry name" value="TAT"/>
    <property type="match status" value="1"/>
</dbReference>
<evidence type="ECO:0000313" key="13">
    <source>
        <dbReference type="Proteomes" id="UP000278756"/>
    </source>
</evidence>
<dbReference type="OrthoDB" id="9811314at2"/>
<dbReference type="RefSeq" id="WP_126421521.1">
    <property type="nucleotide sequence ID" value="NZ_AP018827.1"/>
</dbReference>
<dbReference type="PANTHER" id="PTHR43690">
    <property type="entry name" value="NARDILYSIN"/>
    <property type="match status" value="1"/>
</dbReference>
<dbReference type="GO" id="GO:0046872">
    <property type="term" value="F:metal ion binding"/>
    <property type="evidence" value="ECO:0007669"/>
    <property type="project" value="UniProtKB-KW"/>
</dbReference>
<name>A0A3G9G0P4_9CAUL</name>
<dbReference type="InterPro" id="IPR011249">
    <property type="entry name" value="Metalloenz_LuxS/M16"/>
</dbReference>
<accession>A0A3G9G0P4</accession>
<dbReference type="GO" id="GO:0006508">
    <property type="term" value="P:proteolysis"/>
    <property type="evidence" value="ECO:0007669"/>
    <property type="project" value="UniProtKB-KW"/>
</dbReference>
<evidence type="ECO:0000256" key="6">
    <source>
        <dbReference type="ARBA" id="ARBA00022833"/>
    </source>
</evidence>
<dbReference type="SUPFAM" id="SSF63411">
    <property type="entry name" value="LuxS/MPP-like metallohydrolase"/>
    <property type="match status" value="3"/>
</dbReference>
<reference evidence="13" key="1">
    <citation type="journal article" date="2017" name="Biotechnol. Biofuels">
        <title>Evaluation of environmental bacterial communities as a factor affecting the growth of duckweed Lemna minor.</title>
        <authorList>
            <person name="Ishizawa H."/>
            <person name="Kuroda M."/>
            <person name="Morikawa M."/>
            <person name="Ike M."/>
        </authorList>
    </citation>
    <scope>NUCLEOTIDE SEQUENCE [LARGE SCALE GENOMIC DNA]</scope>
    <source>
        <strain evidence="13">M6</strain>
    </source>
</reference>
<keyword evidence="5" id="KW-0378">Hydrolase</keyword>
<keyword evidence="3" id="KW-0645">Protease</keyword>
<sequence length="969" mass="105047">MSIRSQFLTAAAVAALSTGLLSATALTPAAYAQTAPKAPAVLPGGVEFAQTHSDITPDPQARFGRLPNGLTYIIYPNKTPPGVVALRMRFGTGSLMESEQQLGLAHFLEHMAFNGSKNVPEGDMVKILERHGLKFGPDTNAYTSFDETVYMLDLPKNDEEIIDTGLFLFRETAGNLTLDPKAIDRERGVVLGEERARNSPGYRAYVEWAKAAFPGQLYGHRLPIGSTKVIAEAPAQAFIDYYNDFYRPELTTVVVAGDVDADTIEAKIKAKFSDLTPRSKRPLDKLSFGTYTPQKASAYTYVEPGLSKSMQVTWFKPFDDSWETRAKDFDDTLDNLTLSILNQRLERQAKSPESAFAAAGAGDDTVAKTAETLSLSITPKPGKEKDAFEQAFTMVRQFETYGVTEDEVTRELADMAASLEAQAKGEKTRNTGAIVNALVGSVADKEVMTAPSQNLAFFNSIKGRLTAAAVSARAKTLFAGDGPLLTHMASDLGGFDKPAMLASYEAIKAKTVEKPAVAVKKAWPYETFGKAPASVVKEVLLTDIGVTELAYANGVKVNIKPTTFKDNEILVNVRFNGGLTTIGQDKALPLQAANWVGVFDGGLGKLDSEEIKETLAGRIYGANFGIGEEAAVLSGNTTPSDFALQMQVLTAFVTDTAYRPQALDRLKSFLPNYYQTLSSTPNSVFSTKAPRLLRNGDTRFGLPEKDAALAVKNDDAKALVTGILTTAPIEITIVGDITVEEAKKVLDTTFATLPKRAETIAPVKGADTLSFPTTNLHQVLTHTGRADQNLSYVAWPTTDFFADTKQARATEMLAEVMTLRLIDEIREKQGASYGSSAGSVMSNTFKGYGYLAAQATVKPEVDQTFYDSLLAIAEDLKAKPVEADELLRARKPVLDRYDVQVKTNGYWIGVLPGIQADPRDLTAIRTRKAEVEAVTPADIQAMAKKWLIKEKLLRIQVKPADKPAAAPAQ</sequence>
<evidence type="ECO:0000256" key="7">
    <source>
        <dbReference type="ARBA" id="ARBA00023049"/>
    </source>
</evidence>
<evidence type="ECO:0000256" key="3">
    <source>
        <dbReference type="ARBA" id="ARBA00022670"/>
    </source>
</evidence>
<dbReference type="EMBL" id="AP018827">
    <property type="protein sequence ID" value="BBF80870.1"/>
    <property type="molecule type" value="Genomic_DNA"/>
</dbReference>
<evidence type="ECO:0000313" key="12">
    <source>
        <dbReference type="EMBL" id="BBF80870.1"/>
    </source>
</evidence>
<dbReference type="Pfam" id="PF05193">
    <property type="entry name" value="Peptidase_M16_C"/>
    <property type="match status" value="2"/>
</dbReference>
<dbReference type="InterPro" id="IPR050626">
    <property type="entry name" value="Peptidase_M16"/>
</dbReference>
<protein>
    <submittedName>
        <fullName evidence="12">Peptidase, M16 family</fullName>
    </submittedName>
</protein>
<reference evidence="13" key="2">
    <citation type="journal article" date="2017" name="Plant Physiol. Biochem.">
        <title>Differential oxidative and antioxidative response of duckweed Lemna minor toward plant growth promoting/inhibiting bacteria.</title>
        <authorList>
            <person name="Ishizawa H."/>
            <person name="Kuroda M."/>
            <person name="Morikawa M."/>
            <person name="Ike M."/>
        </authorList>
    </citation>
    <scope>NUCLEOTIDE SEQUENCE [LARGE SCALE GENOMIC DNA]</scope>
    <source>
        <strain evidence="13">M6</strain>
    </source>
</reference>
<feature type="domain" description="Peptidase M16 C-terminal" evidence="11">
    <location>
        <begin position="235"/>
        <end position="411"/>
    </location>
</feature>
<feature type="domain" description="Peptidase M16 C-terminal" evidence="11">
    <location>
        <begin position="729"/>
        <end position="891"/>
    </location>
</feature>
<keyword evidence="7" id="KW-0482">Metalloprotease</keyword>
<keyword evidence="4" id="KW-0479">Metal-binding</keyword>
<evidence type="ECO:0000256" key="2">
    <source>
        <dbReference type="ARBA" id="ARBA00007261"/>
    </source>
</evidence>
<evidence type="ECO:0000256" key="4">
    <source>
        <dbReference type="ARBA" id="ARBA00022723"/>
    </source>
</evidence>
<dbReference type="Gene3D" id="3.30.830.10">
    <property type="entry name" value="Metalloenzyme, LuxS/M16 peptidase-like"/>
    <property type="match status" value="4"/>
</dbReference>
<keyword evidence="6" id="KW-0862">Zinc</keyword>
<dbReference type="InterPro" id="IPR006311">
    <property type="entry name" value="TAT_signal"/>
</dbReference>
<dbReference type="AlphaFoldDB" id="A0A3G9G0P4"/>
<dbReference type="GO" id="GO:0004222">
    <property type="term" value="F:metalloendopeptidase activity"/>
    <property type="evidence" value="ECO:0007669"/>
    <property type="project" value="InterPro"/>
</dbReference>
<dbReference type="Pfam" id="PF00675">
    <property type="entry name" value="Peptidase_M16"/>
    <property type="match status" value="1"/>
</dbReference>
<evidence type="ECO:0000256" key="9">
    <source>
        <dbReference type="SAM" id="SignalP"/>
    </source>
</evidence>
<comment type="similarity">
    <text evidence="2 8">Belongs to the peptidase M16 family.</text>
</comment>
<evidence type="ECO:0000256" key="1">
    <source>
        <dbReference type="ARBA" id="ARBA00001947"/>
    </source>
</evidence>
<feature type="signal peptide" evidence="9">
    <location>
        <begin position="1"/>
        <end position="25"/>
    </location>
</feature>
<dbReference type="PANTHER" id="PTHR43690:SF17">
    <property type="entry name" value="PROTEIN YHJJ"/>
    <property type="match status" value="1"/>
</dbReference>